<dbReference type="Proteomes" id="UP000199205">
    <property type="component" value="Unassembled WGS sequence"/>
</dbReference>
<gene>
    <name evidence="5" type="ORF">GA0061101_104273</name>
</gene>
<protein>
    <submittedName>
        <fullName evidence="5">Pyrimidine reductase, riboflavin biosynthesis</fullName>
    </submittedName>
</protein>
<dbReference type="GO" id="GO:0009231">
    <property type="term" value="P:riboflavin biosynthetic process"/>
    <property type="evidence" value="ECO:0007669"/>
    <property type="project" value="InterPro"/>
</dbReference>
<organism evidence="5 6">
    <name type="scientific">Rhizobium lusitanum</name>
    <dbReference type="NCBI Taxonomy" id="293958"/>
    <lineage>
        <taxon>Bacteria</taxon>
        <taxon>Pseudomonadati</taxon>
        <taxon>Pseudomonadota</taxon>
        <taxon>Alphaproteobacteria</taxon>
        <taxon>Hyphomicrobiales</taxon>
        <taxon>Rhizobiaceae</taxon>
        <taxon>Rhizobium/Agrobacterium group</taxon>
        <taxon>Rhizobium</taxon>
    </lineage>
</organism>
<evidence type="ECO:0000256" key="2">
    <source>
        <dbReference type="ARBA" id="ARBA00022857"/>
    </source>
</evidence>
<dbReference type="InterPro" id="IPR050765">
    <property type="entry name" value="Riboflavin_Biosynth_HTPR"/>
</dbReference>
<dbReference type="PANTHER" id="PTHR38011">
    <property type="entry name" value="DIHYDROFOLATE REDUCTASE FAMILY PROTEIN (AFU_ORTHOLOGUE AFUA_8G06820)"/>
    <property type="match status" value="1"/>
</dbReference>
<feature type="domain" description="Bacterial bifunctional deaminase-reductase C-terminal" evidence="4">
    <location>
        <begin position="3"/>
        <end position="225"/>
    </location>
</feature>
<sequence length="234" mass="25424">MKPHVICHMISSLDGGLHPSRWTESPDGSRVDWTALYQSCHEKLEGDAWMVGRVTMAEMSKGNPHPPHEHEHDKVDRSRHFANREAANYAIAVDTSGKLHFTKNEIDGDHVVVLLGGDVPDSHLAELAGDGISYIVSTQPQLDLPAMLDTLNRELGIKRLLLEGGAGINGSFLAEGLVDEISLLITPALDGRAASQSFVEFGEEGLAGKVALSLKSCETLDHGVIYLRYTVAPR</sequence>
<dbReference type="GO" id="GO:0008703">
    <property type="term" value="F:5-amino-6-(5-phosphoribosylamino)uracil reductase activity"/>
    <property type="evidence" value="ECO:0007669"/>
    <property type="project" value="InterPro"/>
</dbReference>
<keyword evidence="2" id="KW-0521">NADP</keyword>
<evidence type="ECO:0000313" key="6">
    <source>
        <dbReference type="Proteomes" id="UP000199205"/>
    </source>
</evidence>
<comment type="pathway">
    <text evidence="1">Cofactor biosynthesis; riboflavin biosynthesis.</text>
</comment>
<name>A0A1C3V5S6_9HYPH</name>
<reference evidence="5 6" key="1">
    <citation type="submission" date="2016-08" db="EMBL/GenBank/DDBJ databases">
        <authorList>
            <person name="Seilhamer J.J."/>
        </authorList>
    </citation>
    <scope>NUCLEOTIDE SEQUENCE [LARGE SCALE GENOMIC DNA]</scope>
    <source>
        <strain evidence="5 6">P1-7</strain>
    </source>
</reference>
<evidence type="ECO:0000256" key="3">
    <source>
        <dbReference type="ARBA" id="ARBA00023002"/>
    </source>
</evidence>
<evidence type="ECO:0000259" key="4">
    <source>
        <dbReference type="Pfam" id="PF01872"/>
    </source>
</evidence>
<dbReference type="SUPFAM" id="SSF53597">
    <property type="entry name" value="Dihydrofolate reductase-like"/>
    <property type="match status" value="1"/>
</dbReference>
<dbReference type="EMBL" id="FMAF01000004">
    <property type="protein sequence ID" value="SCB23160.1"/>
    <property type="molecule type" value="Genomic_DNA"/>
</dbReference>
<dbReference type="PANTHER" id="PTHR38011:SF7">
    <property type="entry name" value="2,5-DIAMINO-6-RIBOSYLAMINO-4(3H)-PYRIMIDINONE 5'-PHOSPHATE REDUCTASE"/>
    <property type="match status" value="1"/>
</dbReference>
<dbReference type="InterPro" id="IPR002734">
    <property type="entry name" value="RibDG_C"/>
</dbReference>
<dbReference type="InterPro" id="IPR024072">
    <property type="entry name" value="DHFR-like_dom_sf"/>
</dbReference>
<dbReference type="Gene3D" id="3.40.430.10">
    <property type="entry name" value="Dihydrofolate Reductase, subunit A"/>
    <property type="match status" value="1"/>
</dbReference>
<proteinExistence type="predicted"/>
<dbReference type="OrthoDB" id="9800865at2"/>
<keyword evidence="3" id="KW-0560">Oxidoreductase</keyword>
<accession>A0A1C3V5S6</accession>
<evidence type="ECO:0000256" key="1">
    <source>
        <dbReference type="ARBA" id="ARBA00005104"/>
    </source>
</evidence>
<dbReference type="RefSeq" id="WP_092573581.1">
    <property type="nucleotide sequence ID" value="NZ_FMAF01000004.1"/>
</dbReference>
<dbReference type="AlphaFoldDB" id="A0A1C3V5S6"/>
<dbReference type="Pfam" id="PF01872">
    <property type="entry name" value="RibD_C"/>
    <property type="match status" value="1"/>
</dbReference>
<evidence type="ECO:0000313" key="5">
    <source>
        <dbReference type="EMBL" id="SCB23160.1"/>
    </source>
</evidence>